<sequence>MEETRTKLRVRINHIDYSLAKPGPLDNSALHRVPIIRIYGTSSSGQEACVHIHQVYPYFFLEYLGPLDASHVEGYIGKLSVSLNHAIALSLRRNPLSHKSHFVRGIVLVKGVHFYGFHASFSPFLKIAIVDPAVVTRAVTILQSGTVMGTRFKTYENHLSYFLQFMCDFNLYGCNWLDLGEVWQRGQDQPNQQDDNLEEIPVEMFKKSPHYCQSRVGLEVDVEAHQILNRHSVFARNWHDSLTIPAPPPPSEPLIHSVRELWEDERQRRIARGQKPSPDKPSDPSERSRGSEAHWVAEARWWNAIIQKIEAERDVKPMVAPTGWEMWVMTTFESVEAFWEENRKTWKASGAQENTGLKNPYAFPDNMAPFVFQAGESGESEGVDVDVDEKLLSSEEISKLMEIEESEWIEKDSQRNLDGLDGDEIDETDDPEVYDEDLDAHDNSPAETTEPSESTPPVPLELTQGNCTAAEPPELRGSDDNLHSQTSGTISPHKLKNPYVSPWDSKHQEVPSPNDSSPARRPQMNPTSSASVSSGIVPTLPLAAQLPNSNPDQSNGTGNIPALLAADNRNGKRRVVFASSYEKQEIRDGVQLPTDNSLEPAAFQHDRQCATRLTSNSFLYARPTPSKSELVSTVIQHGLPSKIYRNPFYSEESDAPDNPREHAGLLYTLKGGDGPSSLESWIGVPEDTDDVKPSAPSPNATCGWEYSSHPPTVAIVKRWLNRNRTQLKRRSTAGQITGRTKINKYGFETSPEKASESATRETNDMTVLSLEVLALSRGNLLPDPGIDKIVAVFISFQGHNCRPLDNDNRAVPYERQTIVVQSPQTDPQRIRDFRLQIVLSELDLLNTVVDRINEFDPDILAGWEVQRESWGYLNARASTFGFDIGELISRAPGRQQSVPGTHEYASRHTSTFRVIGRHVFNVWRIMRASQTLNNYSFENVAFHLLRRRIPRYSNASLTEWYSSVAATETLRVLRYVLHRTTLVLEMLDKSEIITQNAEFARVFGVDFFSVLSRGSQFKVESFMFRIAKPENFVLPSPSKSDVGKQNAAECIPLIMEPLSAFYSSPLLVLDFQSLYPSVMIAYNYCYSTCLGRARDFKGQNKIGVVDLLHPPGLLESVKEHLFVAPNGIVYVKPAVRTGLLGRMLNELLDTRVMVKHAMKGLKGHKALHRILEARQLSLKFICNVTYGYTSASYSGRMPAVEIADSIVQSGRETLERAIRVIDSTTKWDAKVVYGDTDSVFVYLHGRTKEQAFRIGNDIADTITRMNPAPVRLKFEKVYLPCILIAKKRYVGFKYETPDEKEPVFDAKGIETVRRDGVAAQAKMTENSLKILFRSQDLSQVKAYCYRSWLKLIDGKASVQDFIFAKEVKMGTYNDKLPPPPGVAIAARRLLVDPNDEAQYGDRVPYVIVRGEPESRLVDRAVAPLEFLNNRHMSLDVDYYISRVLIPPLERIFNLVGADVRCWYDDMPRSLRVEAGDPESDDEIECFDHDYLGIHEHFYNSQCLLCGGPTMSGLCWSCHCTPETTTADLYWQLEEAERQLLTSHQVCAGCTQSRPVEPIKCDSLDCPWLFRRKTAEENVEHLSDLSDVVQSLGHPDTFEWEC</sequence>
<evidence type="ECO:0000256" key="7">
    <source>
        <dbReference type="ARBA" id="ARBA00022705"/>
    </source>
</evidence>
<dbReference type="GO" id="GO:0000724">
    <property type="term" value="P:double-strand break repair via homologous recombination"/>
    <property type="evidence" value="ECO:0007669"/>
    <property type="project" value="TreeGrafter"/>
</dbReference>
<dbReference type="GO" id="GO:0042276">
    <property type="term" value="P:error-prone translesion synthesis"/>
    <property type="evidence" value="ECO:0007669"/>
    <property type="project" value="TreeGrafter"/>
</dbReference>
<feature type="compositionally biased region" description="Polar residues" evidence="21">
    <location>
        <begin position="524"/>
        <end position="536"/>
    </location>
</feature>
<organism evidence="27 28">
    <name type="scientific">Rickenella mellea</name>
    <dbReference type="NCBI Taxonomy" id="50990"/>
    <lineage>
        <taxon>Eukaryota</taxon>
        <taxon>Fungi</taxon>
        <taxon>Dikarya</taxon>
        <taxon>Basidiomycota</taxon>
        <taxon>Agaricomycotina</taxon>
        <taxon>Agaricomycetes</taxon>
        <taxon>Hymenochaetales</taxon>
        <taxon>Rickenellaceae</taxon>
        <taxon>Rickenella</taxon>
    </lineage>
</organism>
<comment type="similarity">
    <text evidence="3 20">Belongs to the DNA polymerase type-B family.</text>
</comment>
<evidence type="ECO:0000313" key="28">
    <source>
        <dbReference type="Proteomes" id="UP000294933"/>
    </source>
</evidence>
<dbReference type="PRINTS" id="PR00106">
    <property type="entry name" value="DNAPOLB"/>
</dbReference>
<dbReference type="FunFam" id="1.10.132.60:FF:000007">
    <property type="entry name" value="DNA polymerase"/>
    <property type="match status" value="1"/>
</dbReference>
<comment type="cofactor">
    <cofactor evidence="1 20">
        <name>[4Fe-4S] cluster</name>
        <dbReference type="ChEBI" id="CHEBI:49883"/>
    </cofactor>
</comment>
<dbReference type="GO" id="GO:0005634">
    <property type="term" value="C:nucleus"/>
    <property type="evidence" value="ECO:0007669"/>
    <property type="project" value="UniProtKB-SubCell"/>
</dbReference>
<dbReference type="VEuPathDB" id="FungiDB:BD410DRAFT_893460"/>
<dbReference type="GO" id="GO:0008270">
    <property type="term" value="F:zinc ion binding"/>
    <property type="evidence" value="ECO:0007669"/>
    <property type="project" value="UniProtKB-KW"/>
</dbReference>
<name>A0A4Y7QLF5_9AGAM</name>
<gene>
    <name evidence="27" type="ORF">BD410DRAFT_893460</name>
</gene>
<dbReference type="SMART" id="SM00486">
    <property type="entry name" value="POLBc"/>
    <property type="match status" value="1"/>
</dbReference>
<evidence type="ECO:0000256" key="13">
    <source>
        <dbReference type="ARBA" id="ARBA00023004"/>
    </source>
</evidence>
<evidence type="ECO:0000256" key="19">
    <source>
        <dbReference type="ARBA" id="ARBA00066055"/>
    </source>
</evidence>
<evidence type="ECO:0000256" key="3">
    <source>
        <dbReference type="ARBA" id="ARBA00005755"/>
    </source>
</evidence>
<dbReference type="FunFam" id="1.10.287.690:FF:000002">
    <property type="entry name" value="DNA polymerase zeta"/>
    <property type="match status" value="1"/>
</dbReference>
<comment type="subunit">
    <text evidence="19">Forms DNA polymerase zeta with REV7.</text>
</comment>
<dbReference type="InterPro" id="IPR012337">
    <property type="entry name" value="RNaseH-like_sf"/>
</dbReference>
<dbReference type="PANTHER" id="PTHR45812">
    <property type="entry name" value="DNA POLYMERASE ZETA CATALYTIC SUBUNIT"/>
    <property type="match status" value="1"/>
</dbReference>
<keyword evidence="28" id="KW-1185">Reference proteome</keyword>
<feature type="domain" description="DNA polymerase delta/zeta catalytic subunit N-terminal" evidence="25">
    <location>
        <begin position="54"/>
        <end position="135"/>
    </location>
</feature>
<dbReference type="Gene3D" id="3.30.420.10">
    <property type="entry name" value="Ribonuclease H-like superfamily/Ribonuclease H"/>
    <property type="match status" value="1"/>
</dbReference>
<comment type="subcellular location">
    <subcellularLocation>
        <location evidence="2 20">Nucleus</location>
    </subcellularLocation>
</comment>
<dbReference type="InterPro" id="IPR023211">
    <property type="entry name" value="DNA_pol_palm_dom_sf"/>
</dbReference>
<keyword evidence="15 20" id="KW-0238">DNA-binding</keyword>
<keyword evidence="9" id="KW-0227">DNA damage</keyword>
<feature type="domain" description="DNA-directed DNA polymerase family B exonuclease" evidence="23">
    <location>
        <begin position="744"/>
        <end position="940"/>
    </location>
</feature>
<feature type="compositionally biased region" description="Basic and acidic residues" evidence="21">
    <location>
        <begin position="277"/>
        <end position="292"/>
    </location>
</feature>
<dbReference type="Proteomes" id="UP000294933">
    <property type="component" value="Unassembled WGS sequence"/>
</dbReference>
<keyword evidence="13 20" id="KW-0408">Iron</keyword>
<comment type="catalytic activity">
    <reaction evidence="18 20">
        <text>DNA(n) + a 2'-deoxyribonucleoside 5'-triphosphate = DNA(n+1) + diphosphate</text>
        <dbReference type="Rhea" id="RHEA:22508"/>
        <dbReference type="Rhea" id="RHEA-COMP:17339"/>
        <dbReference type="Rhea" id="RHEA-COMP:17340"/>
        <dbReference type="ChEBI" id="CHEBI:33019"/>
        <dbReference type="ChEBI" id="CHEBI:61560"/>
        <dbReference type="ChEBI" id="CHEBI:173112"/>
        <dbReference type="EC" id="2.7.7.7"/>
    </reaction>
</comment>
<feature type="compositionally biased region" description="Basic and acidic residues" evidence="21">
    <location>
        <begin position="473"/>
        <end position="482"/>
    </location>
</feature>
<evidence type="ECO:0000256" key="1">
    <source>
        <dbReference type="ARBA" id="ARBA00001966"/>
    </source>
</evidence>
<dbReference type="GO" id="GO:0051539">
    <property type="term" value="F:4 iron, 4 sulfur cluster binding"/>
    <property type="evidence" value="ECO:0007669"/>
    <property type="project" value="UniProtKB-KW"/>
</dbReference>
<keyword evidence="16" id="KW-0234">DNA repair</keyword>
<dbReference type="InterPro" id="IPR056447">
    <property type="entry name" value="REV3_N"/>
</dbReference>
<dbReference type="Pfam" id="PF24055">
    <property type="entry name" value="POL3_N"/>
    <property type="match status" value="1"/>
</dbReference>
<evidence type="ECO:0000313" key="27">
    <source>
        <dbReference type="EMBL" id="TDL28443.1"/>
    </source>
</evidence>
<evidence type="ECO:0000256" key="5">
    <source>
        <dbReference type="ARBA" id="ARBA00022679"/>
    </source>
</evidence>
<dbReference type="FunFam" id="3.30.420.10:FF:000024">
    <property type="entry name" value="DNA polymerase zeta catalytic subunit"/>
    <property type="match status" value="1"/>
</dbReference>
<dbReference type="InterPro" id="IPR025687">
    <property type="entry name" value="Znf-C4pol"/>
</dbReference>
<evidence type="ECO:0000256" key="14">
    <source>
        <dbReference type="ARBA" id="ARBA00023014"/>
    </source>
</evidence>
<dbReference type="InterPro" id="IPR006134">
    <property type="entry name" value="DNA-dir_DNA_pol_B_multi_dom"/>
</dbReference>
<dbReference type="OrthoDB" id="2414538at2759"/>
<dbReference type="InterPro" id="IPR036397">
    <property type="entry name" value="RNaseH_sf"/>
</dbReference>
<evidence type="ECO:0000256" key="2">
    <source>
        <dbReference type="ARBA" id="ARBA00004123"/>
    </source>
</evidence>
<keyword evidence="6 20" id="KW-0548">Nucleotidyltransferase</keyword>
<dbReference type="Pfam" id="PF14260">
    <property type="entry name" value="zf-C4pol"/>
    <property type="match status" value="1"/>
</dbReference>
<dbReference type="EC" id="2.7.7.7" evidence="20"/>
<keyword evidence="4 20" id="KW-0004">4Fe-4S</keyword>
<keyword evidence="17 20" id="KW-0539">Nucleus</keyword>
<dbReference type="GO" id="GO:0003887">
    <property type="term" value="F:DNA-directed DNA polymerase activity"/>
    <property type="evidence" value="ECO:0007669"/>
    <property type="project" value="UniProtKB-KW"/>
</dbReference>
<evidence type="ECO:0000259" key="24">
    <source>
        <dbReference type="Pfam" id="PF14260"/>
    </source>
</evidence>
<evidence type="ECO:0000256" key="8">
    <source>
        <dbReference type="ARBA" id="ARBA00022723"/>
    </source>
</evidence>
<dbReference type="InterPro" id="IPR006133">
    <property type="entry name" value="DNA-dir_DNA_pol_B_exonuc"/>
</dbReference>
<evidence type="ECO:0000259" key="25">
    <source>
        <dbReference type="Pfam" id="PF24055"/>
    </source>
</evidence>
<dbReference type="PANTHER" id="PTHR45812:SF1">
    <property type="entry name" value="DNA POLYMERASE ZETA CATALYTIC SUBUNIT"/>
    <property type="match status" value="1"/>
</dbReference>
<keyword evidence="12 20" id="KW-0239">DNA-directed DNA polymerase</keyword>
<dbReference type="InterPro" id="IPR042087">
    <property type="entry name" value="DNA_pol_B_thumb"/>
</dbReference>
<feature type="domain" description="C4-type zinc-finger of DNA polymerase delta" evidence="24">
    <location>
        <begin position="1502"/>
        <end position="1571"/>
    </location>
</feature>
<proteinExistence type="inferred from homology"/>
<evidence type="ECO:0000256" key="20">
    <source>
        <dbReference type="RuleBase" id="RU000442"/>
    </source>
</evidence>
<evidence type="ECO:0000256" key="11">
    <source>
        <dbReference type="ARBA" id="ARBA00022833"/>
    </source>
</evidence>
<dbReference type="Pfam" id="PF03104">
    <property type="entry name" value="DNA_pol_B_exo1"/>
    <property type="match status" value="1"/>
</dbReference>
<dbReference type="Gene3D" id="3.90.1600.10">
    <property type="entry name" value="Palm domain of DNA polymerase"/>
    <property type="match status" value="1"/>
</dbReference>
<dbReference type="InterPro" id="IPR017964">
    <property type="entry name" value="DNA-dir_DNA_pol_B_CS"/>
</dbReference>
<feature type="region of interest" description="Disordered" evidence="21">
    <location>
        <begin position="410"/>
        <end position="565"/>
    </location>
</feature>
<evidence type="ECO:0000256" key="4">
    <source>
        <dbReference type="ARBA" id="ARBA00022485"/>
    </source>
</evidence>
<keyword evidence="7 20" id="KW-0235">DNA replication</keyword>
<dbReference type="PROSITE" id="PS00116">
    <property type="entry name" value="DNA_POLYMERASE_B"/>
    <property type="match status" value="1"/>
</dbReference>
<evidence type="ECO:0000256" key="21">
    <source>
        <dbReference type="SAM" id="MobiDB-lite"/>
    </source>
</evidence>
<dbReference type="GO" id="GO:0003677">
    <property type="term" value="F:DNA binding"/>
    <property type="evidence" value="ECO:0007669"/>
    <property type="project" value="UniProtKB-KW"/>
</dbReference>
<feature type="domain" description="DNA-directed DNA polymerase family B multifunctional" evidence="22">
    <location>
        <begin position="1007"/>
        <end position="1453"/>
    </location>
</feature>
<keyword evidence="8 20" id="KW-0479">Metal-binding</keyword>
<dbReference type="SUPFAM" id="SSF53098">
    <property type="entry name" value="Ribonuclease H-like"/>
    <property type="match status" value="1"/>
</dbReference>
<dbReference type="EMBL" id="ML170157">
    <property type="protein sequence ID" value="TDL28443.1"/>
    <property type="molecule type" value="Genomic_DNA"/>
</dbReference>
<dbReference type="InterPro" id="IPR030559">
    <property type="entry name" value="PolZ_Rev3"/>
</dbReference>
<feature type="domain" description="DNA polymerase zeta catalytic subunit N-terminal" evidence="26">
    <location>
        <begin position="8"/>
        <end position="53"/>
    </location>
</feature>
<dbReference type="Gene3D" id="3.30.342.10">
    <property type="entry name" value="DNA Polymerase, chain B, domain 1"/>
    <property type="match status" value="1"/>
</dbReference>
<evidence type="ECO:0000256" key="15">
    <source>
        <dbReference type="ARBA" id="ARBA00023125"/>
    </source>
</evidence>
<dbReference type="Gene3D" id="1.10.287.690">
    <property type="entry name" value="Helix hairpin bin"/>
    <property type="match status" value="1"/>
</dbReference>
<keyword evidence="10 20" id="KW-0863">Zinc-finger</keyword>
<keyword evidence="5 20" id="KW-0808">Transferase</keyword>
<evidence type="ECO:0000256" key="10">
    <source>
        <dbReference type="ARBA" id="ARBA00022771"/>
    </source>
</evidence>
<evidence type="ECO:0000256" key="6">
    <source>
        <dbReference type="ARBA" id="ARBA00022695"/>
    </source>
</evidence>
<dbReference type="STRING" id="50990.A0A4Y7QLF5"/>
<dbReference type="Gene3D" id="1.10.132.60">
    <property type="entry name" value="DNA polymerase family B, C-terminal domain"/>
    <property type="match status" value="1"/>
</dbReference>
<keyword evidence="11 20" id="KW-0862">Zinc</keyword>
<feature type="compositionally biased region" description="Polar residues" evidence="21">
    <location>
        <begin position="546"/>
        <end position="558"/>
    </location>
</feature>
<dbReference type="GO" id="GO:0016035">
    <property type="term" value="C:zeta DNA polymerase complex"/>
    <property type="evidence" value="ECO:0007669"/>
    <property type="project" value="InterPro"/>
</dbReference>
<evidence type="ECO:0000259" key="22">
    <source>
        <dbReference type="Pfam" id="PF00136"/>
    </source>
</evidence>
<dbReference type="GO" id="GO:0006260">
    <property type="term" value="P:DNA replication"/>
    <property type="evidence" value="ECO:0007669"/>
    <property type="project" value="UniProtKB-KW"/>
</dbReference>
<evidence type="ECO:0000259" key="26">
    <source>
        <dbReference type="Pfam" id="PF24065"/>
    </source>
</evidence>
<protein>
    <recommendedName>
        <fullName evidence="20">DNA polymerase</fullName>
        <ecNumber evidence="20">2.7.7.7</ecNumber>
    </recommendedName>
</protein>
<feature type="region of interest" description="Disordered" evidence="21">
    <location>
        <begin position="269"/>
        <end position="292"/>
    </location>
</feature>
<evidence type="ECO:0000256" key="9">
    <source>
        <dbReference type="ARBA" id="ARBA00022763"/>
    </source>
</evidence>
<dbReference type="InterPro" id="IPR056435">
    <property type="entry name" value="DPOD/Z_N"/>
</dbReference>
<dbReference type="Pfam" id="PF00136">
    <property type="entry name" value="DNA_pol_B"/>
    <property type="match status" value="1"/>
</dbReference>
<dbReference type="CDD" id="cd05534">
    <property type="entry name" value="POLBc_zeta"/>
    <property type="match status" value="1"/>
</dbReference>
<dbReference type="InterPro" id="IPR043502">
    <property type="entry name" value="DNA/RNA_pol_sf"/>
</dbReference>
<dbReference type="GO" id="GO:0000166">
    <property type="term" value="F:nucleotide binding"/>
    <property type="evidence" value="ECO:0007669"/>
    <property type="project" value="InterPro"/>
</dbReference>
<dbReference type="SUPFAM" id="SSF56672">
    <property type="entry name" value="DNA/RNA polymerases"/>
    <property type="match status" value="1"/>
</dbReference>
<dbReference type="CDD" id="cd05778">
    <property type="entry name" value="DNA_polB_zeta_exo"/>
    <property type="match status" value="1"/>
</dbReference>
<evidence type="ECO:0000256" key="18">
    <source>
        <dbReference type="ARBA" id="ARBA00049244"/>
    </source>
</evidence>
<evidence type="ECO:0000256" key="17">
    <source>
        <dbReference type="ARBA" id="ARBA00023242"/>
    </source>
</evidence>
<evidence type="ECO:0000256" key="12">
    <source>
        <dbReference type="ARBA" id="ARBA00022932"/>
    </source>
</evidence>
<keyword evidence="14 20" id="KW-0411">Iron-sulfur</keyword>
<dbReference type="Pfam" id="PF24065">
    <property type="entry name" value="REV3_N"/>
    <property type="match status" value="1"/>
</dbReference>
<evidence type="ECO:0000256" key="16">
    <source>
        <dbReference type="ARBA" id="ARBA00023204"/>
    </source>
</evidence>
<accession>A0A4Y7QLF5</accession>
<reference evidence="27 28" key="1">
    <citation type="submission" date="2018-06" db="EMBL/GenBank/DDBJ databases">
        <title>A transcriptomic atlas of mushroom development highlights an independent origin of complex multicellularity.</title>
        <authorList>
            <consortium name="DOE Joint Genome Institute"/>
            <person name="Krizsan K."/>
            <person name="Almasi E."/>
            <person name="Merenyi Z."/>
            <person name="Sahu N."/>
            <person name="Viragh M."/>
            <person name="Koszo T."/>
            <person name="Mondo S."/>
            <person name="Kiss B."/>
            <person name="Balint B."/>
            <person name="Kues U."/>
            <person name="Barry K."/>
            <person name="Hegedus J.C."/>
            <person name="Henrissat B."/>
            <person name="Johnson J."/>
            <person name="Lipzen A."/>
            <person name="Ohm R."/>
            <person name="Nagy I."/>
            <person name="Pangilinan J."/>
            <person name="Yan J."/>
            <person name="Xiong Y."/>
            <person name="Grigoriev I.V."/>
            <person name="Hibbett D.S."/>
            <person name="Nagy L.G."/>
        </authorList>
    </citation>
    <scope>NUCLEOTIDE SEQUENCE [LARGE SCALE GENOMIC DNA]</scope>
    <source>
        <strain evidence="27 28">SZMC22713</strain>
    </source>
</reference>
<feature type="compositionally biased region" description="Acidic residues" evidence="21">
    <location>
        <begin position="420"/>
        <end position="439"/>
    </location>
</feature>
<evidence type="ECO:0000259" key="23">
    <source>
        <dbReference type="Pfam" id="PF03104"/>
    </source>
</evidence>
<dbReference type="InterPro" id="IPR006172">
    <property type="entry name" value="DNA-dir_DNA_pol_B"/>
</dbReference>